<evidence type="ECO:0000313" key="4">
    <source>
        <dbReference type="EMBL" id="KAF5830544.1"/>
    </source>
</evidence>
<keyword evidence="1" id="KW-1015">Disulfide bond</keyword>
<evidence type="ECO:0000256" key="2">
    <source>
        <dbReference type="PIRNR" id="PIRNR000077"/>
    </source>
</evidence>
<dbReference type="CDD" id="cd02947">
    <property type="entry name" value="TRX_family"/>
    <property type="match status" value="1"/>
</dbReference>
<feature type="domain" description="Thioredoxin" evidence="3">
    <location>
        <begin position="1"/>
        <end position="110"/>
    </location>
</feature>
<reference evidence="4" key="1">
    <citation type="submission" date="2017-08" db="EMBL/GenBank/DDBJ databases">
        <authorList>
            <person name="Polle J.E."/>
            <person name="Barry K."/>
            <person name="Cushman J."/>
            <person name="Schmutz J."/>
            <person name="Tran D."/>
            <person name="Hathwaick L.T."/>
            <person name="Yim W.C."/>
            <person name="Jenkins J."/>
            <person name="Mckie-Krisberg Z.M."/>
            <person name="Prochnik S."/>
            <person name="Lindquist E."/>
            <person name="Dockter R.B."/>
            <person name="Adam C."/>
            <person name="Molina H."/>
            <person name="Bunkerborg J."/>
            <person name="Jin E."/>
            <person name="Buchheim M."/>
            <person name="Magnuson J."/>
        </authorList>
    </citation>
    <scope>NUCLEOTIDE SEQUENCE</scope>
    <source>
        <strain evidence="4">CCAP 19/18</strain>
    </source>
</reference>
<dbReference type="PROSITE" id="PS00194">
    <property type="entry name" value="THIOREDOXIN_1"/>
    <property type="match status" value="1"/>
</dbReference>
<accession>A0ABQ7G7H1</accession>
<dbReference type="PROSITE" id="PS51352">
    <property type="entry name" value="THIOREDOXIN_2"/>
    <property type="match status" value="1"/>
</dbReference>
<evidence type="ECO:0000256" key="1">
    <source>
        <dbReference type="ARBA" id="ARBA00023157"/>
    </source>
</evidence>
<dbReference type="InterPro" id="IPR013766">
    <property type="entry name" value="Thioredoxin_domain"/>
</dbReference>
<dbReference type="SUPFAM" id="SSF52833">
    <property type="entry name" value="Thioredoxin-like"/>
    <property type="match status" value="1"/>
</dbReference>
<dbReference type="InterPro" id="IPR017937">
    <property type="entry name" value="Thioredoxin_CS"/>
</dbReference>
<dbReference type="PIRSF" id="PIRSF000077">
    <property type="entry name" value="Thioredoxin"/>
    <property type="match status" value="1"/>
</dbReference>
<dbReference type="Proteomes" id="UP000815325">
    <property type="component" value="Unassembled WGS sequence"/>
</dbReference>
<evidence type="ECO:0000313" key="5">
    <source>
        <dbReference type="Proteomes" id="UP000815325"/>
    </source>
</evidence>
<dbReference type="InterPro" id="IPR005746">
    <property type="entry name" value="Thioredoxin"/>
</dbReference>
<dbReference type="Gene3D" id="3.40.30.10">
    <property type="entry name" value="Glutaredoxin"/>
    <property type="match status" value="1"/>
</dbReference>
<dbReference type="Pfam" id="PF00085">
    <property type="entry name" value="Thioredoxin"/>
    <property type="match status" value="1"/>
</dbReference>
<sequence>MSEPVIVIKSTEEWNKALADAGDKAVVVDFFADWCGPCKMIAPKFVDLANSHQGKVVFLKVNVDECEEVAKICNITAMPTFQVWKNKACVDTLVGANLDKLVGLVGKHAA</sequence>
<evidence type="ECO:0000259" key="3">
    <source>
        <dbReference type="PROSITE" id="PS51352"/>
    </source>
</evidence>
<organism evidence="4 5">
    <name type="scientific">Dunaliella salina</name>
    <name type="common">Green alga</name>
    <name type="synonym">Protococcus salinus</name>
    <dbReference type="NCBI Taxonomy" id="3046"/>
    <lineage>
        <taxon>Eukaryota</taxon>
        <taxon>Viridiplantae</taxon>
        <taxon>Chlorophyta</taxon>
        <taxon>core chlorophytes</taxon>
        <taxon>Chlorophyceae</taxon>
        <taxon>CS clade</taxon>
        <taxon>Chlamydomonadales</taxon>
        <taxon>Dunaliellaceae</taxon>
        <taxon>Dunaliella</taxon>
    </lineage>
</organism>
<comment type="similarity">
    <text evidence="2">Belongs to the thioredoxin family.</text>
</comment>
<dbReference type="EMBL" id="MU070031">
    <property type="protein sequence ID" value="KAF5830544.1"/>
    <property type="molecule type" value="Genomic_DNA"/>
</dbReference>
<gene>
    <name evidence="4" type="ORF">DUNSADRAFT_14373</name>
</gene>
<dbReference type="PANTHER" id="PTHR46115">
    <property type="entry name" value="THIOREDOXIN-LIKE PROTEIN 1"/>
    <property type="match status" value="1"/>
</dbReference>
<dbReference type="InterPro" id="IPR036249">
    <property type="entry name" value="Thioredoxin-like_sf"/>
</dbReference>
<protein>
    <recommendedName>
        <fullName evidence="2">Thioredoxin</fullName>
    </recommendedName>
</protein>
<dbReference type="PRINTS" id="PR00421">
    <property type="entry name" value="THIOREDOXIN"/>
</dbReference>
<proteinExistence type="inferred from homology"/>
<name>A0ABQ7G7H1_DUNSA</name>
<keyword evidence="5" id="KW-1185">Reference proteome</keyword>
<comment type="caution">
    <text evidence="4">The sequence shown here is derived from an EMBL/GenBank/DDBJ whole genome shotgun (WGS) entry which is preliminary data.</text>
</comment>